<name>A0ABM1DPH2_PRICU</name>
<comment type="subcellular location">
    <subcellularLocation>
        <location evidence="1">Cytoplasm</location>
    </subcellularLocation>
    <subcellularLocation>
        <location evidence="6">Postsynaptic density</location>
    </subcellularLocation>
</comment>
<evidence type="ECO:0000256" key="7">
    <source>
        <dbReference type="SAM" id="Coils"/>
    </source>
</evidence>
<proteinExistence type="inferred from homology"/>
<dbReference type="InterPro" id="IPR011993">
    <property type="entry name" value="PH-like_dom_sf"/>
</dbReference>
<feature type="region of interest" description="Disordered" evidence="8">
    <location>
        <begin position="121"/>
        <end position="175"/>
    </location>
</feature>
<keyword evidence="3" id="KW-0770">Synapse</keyword>
<evidence type="ECO:0000256" key="6">
    <source>
        <dbReference type="ARBA" id="ARBA00034105"/>
    </source>
</evidence>
<keyword evidence="2" id="KW-0963">Cytoplasm</keyword>
<evidence type="ECO:0000313" key="10">
    <source>
        <dbReference type="Proteomes" id="UP000695022"/>
    </source>
</evidence>
<feature type="region of interest" description="Disordered" evidence="8">
    <location>
        <begin position="249"/>
        <end position="279"/>
    </location>
</feature>
<gene>
    <name evidence="11 12 13" type="primary">LOC106804929</name>
</gene>
<dbReference type="CDD" id="cd01206">
    <property type="entry name" value="EVH1_Homer_Vesl"/>
    <property type="match status" value="1"/>
</dbReference>
<dbReference type="PANTHER" id="PTHR10918">
    <property type="entry name" value="HOMER"/>
    <property type="match status" value="1"/>
</dbReference>
<feature type="domain" description="WH1" evidence="9">
    <location>
        <begin position="5"/>
        <end position="117"/>
    </location>
</feature>
<keyword evidence="10" id="KW-1185">Reference proteome</keyword>
<evidence type="ECO:0000313" key="13">
    <source>
        <dbReference type="RefSeq" id="XP_014661843.1"/>
    </source>
</evidence>
<feature type="compositionally biased region" description="Polar residues" evidence="8">
    <location>
        <begin position="121"/>
        <end position="151"/>
    </location>
</feature>
<feature type="coiled-coil region" evidence="7">
    <location>
        <begin position="286"/>
        <end position="375"/>
    </location>
</feature>
<protein>
    <submittedName>
        <fullName evidence="11 12">Homer protein homolog 2-like isoform X1</fullName>
    </submittedName>
</protein>
<evidence type="ECO:0000313" key="12">
    <source>
        <dbReference type="RefSeq" id="XP_014661834.1"/>
    </source>
</evidence>
<evidence type="ECO:0000256" key="5">
    <source>
        <dbReference type="ARBA" id="ARBA00023606"/>
    </source>
</evidence>
<dbReference type="GeneID" id="106804929"/>
<dbReference type="InterPro" id="IPR000697">
    <property type="entry name" value="WH1/EVH1_dom"/>
</dbReference>
<dbReference type="PROSITE" id="PS50229">
    <property type="entry name" value="WH1"/>
    <property type="match status" value="1"/>
</dbReference>
<dbReference type="SUPFAM" id="SSF50729">
    <property type="entry name" value="PH domain-like"/>
    <property type="match status" value="1"/>
</dbReference>
<dbReference type="Gene3D" id="2.30.29.30">
    <property type="entry name" value="Pleckstrin-homology domain (PH domain)/Phosphotyrosine-binding domain (PTB)"/>
    <property type="match status" value="1"/>
</dbReference>
<dbReference type="Pfam" id="PF00568">
    <property type="entry name" value="WH1"/>
    <property type="match status" value="1"/>
</dbReference>
<evidence type="ECO:0000256" key="3">
    <source>
        <dbReference type="ARBA" id="ARBA00023018"/>
    </source>
</evidence>
<dbReference type="InterPro" id="IPR045027">
    <property type="entry name" value="Homer"/>
</dbReference>
<feature type="compositionally biased region" description="Polar residues" evidence="8">
    <location>
        <begin position="249"/>
        <end position="262"/>
    </location>
</feature>
<evidence type="ECO:0000256" key="2">
    <source>
        <dbReference type="ARBA" id="ARBA00022490"/>
    </source>
</evidence>
<dbReference type="SMART" id="SM00461">
    <property type="entry name" value="WH1"/>
    <property type="match status" value="1"/>
</dbReference>
<dbReference type="RefSeq" id="XP_014661834.1">
    <property type="nucleotide sequence ID" value="XM_014806348.1"/>
</dbReference>
<dbReference type="Gene3D" id="1.20.1170.10">
    <property type="match status" value="1"/>
</dbReference>
<evidence type="ECO:0000259" key="9">
    <source>
        <dbReference type="PROSITE" id="PS50229"/>
    </source>
</evidence>
<reference evidence="11 12" key="1">
    <citation type="submission" date="2025-05" db="UniProtKB">
        <authorList>
            <consortium name="RefSeq"/>
        </authorList>
    </citation>
    <scope>IDENTIFICATION</scope>
</reference>
<evidence type="ECO:0000256" key="4">
    <source>
        <dbReference type="ARBA" id="ARBA00023054"/>
    </source>
</evidence>
<evidence type="ECO:0000313" key="11">
    <source>
        <dbReference type="RefSeq" id="XP_014661826.1"/>
    </source>
</evidence>
<sequence>MNRIKPAMGEQPIFTTRAHVFHIDPATKKNWIPASGQAVPVSFFFDSNRSTYRIISVEGTKAVINSTVTPNMVFTKTSQKFGQWADPRANTIYGLGFGSEADLAQFIEKFKEVKEATRIVSQKQQNGTLQSSPRDGSTGDLSGTPTKTLGPSSPAYIPSAPESPISGPKSPSSFPTMEAQLKYENEKLKIALAQSSANAKKWEVELQTLKNNNARLTAALHESTSNVDEWKKQLQAYKEECATLRSQLTNKCDGPESSSQASGVPPAAAAAPPPPAQWPEELRTRIGALESENELKEKEIASLRLQLDEMELDMTKATAAQDKLKAVEEESSSLQQQISRLEKELADARAPQQKAADMQQQLGRHLQDATALNEQITSVLKGT</sequence>
<evidence type="ECO:0000256" key="1">
    <source>
        <dbReference type="ARBA" id="ARBA00004496"/>
    </source>
</evidence>
<organism evidence="10 13">
    <name type="scientific">Priapulus caudatus</name>
    <name type="common">Priapulid worm</name>
    <dbReference type="NCBI Taxonomy" id="37621"/>
    <lineage>
        <taxon>Eukaryota</taxon>
        <taxon>Metazoa</taxon>
        <taxon>Ecdysozoa</taxon>
        <taxon>Scalidophora</taxon>
        <taxon>Priapulida</taxon>
        <taxon>Priapulimorpha</taxon>
        <taxon>Priapulimorphida</taxon>
        <taxon>Priapulidae</taxon>
        <taxon>Priapulus</taxon>
    </lineage>
</organism>
<accession>A0ABM1DPH2</accession>
<evidence type="ECO:0000256" key="8">
    <source>
        <dbReference type="SAM" id="MobiDB-lite"/>
    </source>
</evidence>
<dbReference type="RefSeq" id="XP_014661826.1">
    <property type="nucleotide sequence ID" value="XM_014806340.1"/>
</dbReference>
<dbReference type="InterPro" id="IPR044100">
    <property type="entry name" value="Homer_EVH1"/>
</dbReference>
<dbReference type="Proteomes" id="UP000695022">
    <property type="component" value="Unplaced"/>
</dbReference>
<keyword evidence="4 7" id="KW-0175">Coiled coil</keyword>
<dbReference type="RefSeq" id="XP_014661843.1">
    <property type="nucleotide sequence ID" value="XM_014806357.1"/>
</dbReference>
<comment type="similarity">
    <text evidence="5">Belongs to the Homer family.</text>
</comment>
<feature type="coiled-coil region" evidence="7">
    <location>
        <begin position="185"/>
        <end position="247"/>
    </location>
</feature>